<evidence type="ECO:0000256" key="4">
    <source>
        <dbReference type="PIRSR" id="PIRSR005739-1"/>
    </source>
</evidence>
<evidence type="ECO:0000256" key="3">
    <source>
        <dbReference type="ARBA" id="ARBA00022691"/>
    </source>
</evidence>
<dbReference type="RefSeq" id="WP_183899837.1">
    <property type="nucleotide sequence ID" value="NZ_JACIDW010000003.1"/>
</dbReference>
<feature type="domain" description="O-methyltransferase C-terminal" evidence="5">
    <location>
        <begin position="172"/>
        <end position="321"/>
    </location>
</feature>
<keyword evidence="3" id="KW-0949">S-adenosyl-L-methionine</keyword>
<dbReference type="InterPro" id="IPR012967">
    <property type="entry name" value="COMT_dimerisation"/>
</dbReference>
<comment type="caution">
    <text evidence="7">The sequence shown here is derived from an EMBL/GenBank/DDBJ whole genome shotgun (WGS) entry which is preliminary data.</text>
</comment>
<dbReference type="GO" id="GO:0008171">
    <property type="term" value="F:O-methyltransferase activity"/>
    <property type="evidence" value="ECO:0007669"/>
    <property type="project" value="InterPro"/>
</dbReference>
<dbReference type="InterPro" id="IPR016461">
    <property type="entry name" value="COMT-like"/>
</dbReference>
<dbReference type="EMBL" id="JACIDW010000003">
    <property type="protein sequence ID" value="MBB3964210.1"/>
    <property type="molecule type" value="Genomic_DNA"/>
</dbReference>
<reference evidence="7 8" key="1">
    <citation type="submission" date="2020-08" db="EMBL/GenBank/DDBJ databases">
        <title>Genomic Encyclopedia of Type Strains, Phase IV (KMG-IV): sequencing the most valuable type-strain genomes for metagenomic binning, comparative biology and taxonomic classification.</title>
        <authorList>
            <person name="Goeker M."/>
        </authorList>
    </citation>
    <scope>NUCLEOTIDE SEQUENCE [LARGE SCALE GENOMIC DNA]</scope>
    <source>
        <strain evidence="7 8">DSM 26575</strain>
    </source>
</reference>
<evidence type="ECO:0000313" key="7">
    <source>
        <dbReference type="EMBL" id="MBB3964210.1"/>
    </source>
</evidence>
<protein>
    <submittedName>
        <fullName evidence="7">Ubiquinone/menaquinone biosynthesis C-methylase UbiE</fullName>
    </submittedName>
</protein>
<gene>
    <name evidence="7" type="ORF">GGQ67_001849</name>
</gene>
<dbReference type="SUPFAM" id="SSF53335">
    <property type="entry name" value="S-adenosyl-L-methionine-dependent methyltransferases"/>
    <property type="match status" value="1"/>
</dbReference>
<dbReference type="Gene3D" id="1.20.5.840">
    <property type="entry name" value="hypothetical RNA methyltransferase"/>
    <property type="match status" value="1"/>
</dbReference>
<dbReference type="Pfam" id="PF08100">
    <property type="entry name" value="Dimerisation"/>
    <property type="match status" value="1"/>
</dbReference>
<feature type="domain" description="O-methyltransferase dimerisation" evidence="6">
    <location>
        <begin position="19"/>
        <end position="93"/>
    </location>
</feature>
<dbReference type="Proteomes" id="UP000582090">
    <property type="component" value="Unassembled WGS sequence"/>
</dbReference>
<keyword evidence="7" id="KW-0830">Ubiquinone</keyword>
<organism evidence="7 8">
    <name type="scientific">Rhizobium metallidurans</name>
    <dbReference type="NCBI Taxonomy" id="1265931"/>
    <lineage>
        <taxon>Bacteria</taxon>
        <taxon>Pseudomonadati</taxon>
        <taxon>Pseudomonadota</taxon>
        <taxon>Alphaproteobacteria</taxon>
        <taxon>Hyphomicrobiales</taxon>
        <taxon>Rhizobiaceae</taxon>
        <taxon>Rhizobium/Agrobacterium group</taxon>
        <taxon>Rhizobium</taxon>
    </lineage>
</organism>
<evidence type="ECO:0000259" key="5">
    <source>
        <dbReference type="Pfam" id="PF00891"/>
    </source>
</evidence>
<dbReference type="PROSITE" id="PS51683">
    <property type="entry name" value="SAM_OMT_II"/>
    <property type="match status" value="1"/>
</dbReference>
<feature type="active site" description="Proton acceptor" evidence="4">
    <location>
        <position position="248"/>
    </location>
</feature>
<name>A0A7W6GAQ5_9HYPH</name>
<dbReference type="Gene3D" id="3.40.50.150">
    <property type="entry name" value="Vaccinia Virus protein VP39"/>
    <property type="match status" value="1"/>
</dbReference>
<dbReference type="AlphaFoldDB" id="A0A7W6GAQ5"/>
<dbReference type="InterPro" id="IPR036390">
    <property type="entry name" value="WH_DNA-bd_sf"/>
</dbReference>
<accession>A0A7W6GAQ5</accession>
<dbReference type="Gene3D" id="1.10.10.10">
    <property type="entry name" value="Winged helix-like DNA-binding domain superfamily/Winged helix DNA-binding domain"/>
    <property type="match status" value="1"/>
</dbReference>
<evidence type="ECO:0000256" key="1">
    <source>
        <dbReference type="ARBA" id="ARBA00022603"/>
    </source>
</evidence>
<proteinExistence type="predicted"/>
<dbReference type="CDD" id="cd02440">
    <property type="entry name" value="AdoMet_MTases"/>
    <property type="match status" value="1"/>
</dbReference>
<evidence type="ECO:0000313" key="8">
    <source>
        <dbReference type="Proteomes" id="UP000582090"/>
    </source>
</evidence>
<sequence length="339" mass="35639">MSSAQAAPGNDISPALLVDAMFAVRKTAAIKAAIELDLFTVIGAGQTAKAAASKMRCAERGVRILCDYLVVAGFLTKSGDVYALTPSSAVFLDRHSPAYMGSAIDFIAAPQMLSLFLTDPAACVRNGGAEGLANLSADNPVWVRFARAMGAFTGGAGRTLAADVAAWPSPPSKVLDIAAGPGYFGIEIARAIPRARIVALDWKPVLELTRENATASGVADRFSFIAGSAFDVDWGSDYDLIMLPNFLHHFDIAGCAELLKKARPSLSATGKLIAVEFVPNEDRVSPDFPAAFAFEMLATTPNGDAYTASDLREMASMAGFRDISISPLPPSPASVIVFE</sequence>
<keyword evidence="1 7" id="KW-0489">Methyltransferase</keyword>
<dbReference type="PANTHER" id="PTHR43712:SF2">
    <property type="entry name" value="O-METHYLTRANSFERASE CICE"/>
    <property type="match status" value="1"/>
</dbReference>
<dbReference type="GO" id="GO:0032259">
    <property type="term" value="P:methylation"/>
    <property type="evidence" value="ECO:0007669"/>
    <property type="project" value="UniProtKB-KW"/>
</dbReference>
<keyword evidence="8" id="KW-1185">Reference proteome</keyword>
<dbReference type="InterPro" id="IPR001077">
    <property type="entry name" value="COMT_C"/>
</dbReference>
<evidence type="ECO:0000256" key="2">
    <source>
        <dbReference type="ARBA" id="ARBA00022679"/>
    </source>
</evidence>
<dbReference type="GO" id="GO:0046983">
    <property type="term" value="F:protein dimerization activity"/>
    <property type="evidence" value="ECO:0007669"/>
    <property type="project" value="InterPro"/>
</dbReference>
<keyword evidence="2" id="KW-0808">Transferase</keyword>
<dbReference type="InterPro" id="IPR036388">
    <property type="entry name" value="WH-like_DNA-bd_sf"/>
</dbReference>
<dbReference type="Pfam" id="PF00891">
    <property type="entry name" value="Methyltransf_2"/>
    <property type="match status" value="1"/>
</dbReference>
<dbReference type="InterPro" id="IPR029063">
    <property type="entry name" value="SAM-dependent_MTases_sf"/>
</dbReference>
<evidence type="ECO:0000259" key="6">
    <source>
        <dbReference type="Pfam" id="PF08100"/>
    </source>
</evidence>
<dbReference type="PANTHER" id="PTHR43712">
    <property type="entry name" value="PUTATIVE (AFU_ORTHOLOGUE AFUA_4G14580)-RELATED"/>
    <property type="match status" value="1"/>
</dbReference>
<dbReference type="PIRSF" id="PIRSF005739">
    <property type="entry name" value="O-mtase"/>
    <property type="match status" value="1"/>
</dbReference>
<dbReference type="SUPFAM" id="SSF46785">
    <property type="entry name" value="Winged helix' DNA-binding domain"/>
    <property type="match status" value="1"/>
</dbReference>